<proteinExistence type="inferred from homology"/>
<dbReference type="Gene3D" id="3.40.630.30">
    <property type="match status" value="1"/>
</dbReference>
<dbReference type="GO" id="GO:0008080">
    <property type="term" value="F:N-acetyltransferase activity"/>
    <property type="evidence" value="ECO:0007669"/>
    <property type="project" value="InterPro"/>
</dbReference>
<feature type="domain" description="N-acetyltransferase" evidence="5">
    <location>
        <begin position="9"/>
        <end position="155"/>
    </location>
</feature>
<dbReference type="PANTHER" id="PTHR43420">
    <property type="entry name" value="ACETYLTRANSFERASE"/>
    <property type="match status" value="1"/>
</dbReference>
<keyword evidence="7" id="KW-1185">Reference proteome</keyword>
<dbReference type="NCBIfam" id="TIGR01575">
    <property type="entry name" value="rimI"/>
    <property type="match status" value="1"/>
</dbReference>
<comment type="similarity">
    <text evidence="1">Belongs to the acetyltransferase family. RimI subfamily.</text>
</comment>
<evidence type="ECO:0000259" key="5">
    <source>
        <dbReference type="PROSITE" id="PS51186"/>
    </source>
</evidence>
<dbReference type="PROSITE" id="PS51186">
    <property type="entry name" value="GNAT"/>
    <property type="match status" value="1"/>
</dbReference>
<dbReference type="InterPro" id="IPR006464">
    <property type="entry name" value="AcTrfase_RimI/Ard1"/>
</dbReference>
<accession>A0A418WK20</accession>
<evidence type="ECO:0000256" key="1">
    <source>
        <dbReference type="ARBA" id="ARBA00005395"/>
    </source>
</evidence>
<dbReference type="AlphaFoldDB" id="A0A418WK20"/>
<dbReference type="Proteomes" id="UP000286100">
    <property type="component" value="Unassembled WGS sequence"/>
</dbReference>
<evidence type="ECO:0000256" key="3">
    <source>
        <dbReference type="ARBA" id="ARBA00022679"/>
    </source>
</evidence>
<gene>
    <name evidence="6" type="primary">rimI</name>
    <name evidence="6" type="ORF">D3876_09060</name>
</gene>
<sequence length="163" mass="17518">MSTAADHAVTVFGADATALVPVMEIMRAAFDPVYGEAWNAAQCAAVIGGPGIWLLVAELDGRPAGFALTRAVLDEAELLLIAVHPEARRHGVGATLLDAVLDGCRQRSVNRVFLEVRAHNPAIALYTAFNFSKVGERCNYYRGADGKLYDAHSYSLTLKNSEN</sequence>
<dbReference type="InterPro" id="IPR016181">
    <property type="entry name" value="Acyl_CoA_acyltransferase"/>
</dbReference>
<evidence type="ECO:0000313" key="7">
    <source>
        <dbReference type="Proteomes" id="UP000286100"/>
    </source>
</evidence>
<evidence type="ECO:0000256" key="4">
    <source>
        <dbReference type="ARBA" id="ARBA00023315"/>
    </source>
</evidence>
<dbReference type="InterPro" id="IPR050680">
    <property type="entry name" value="YpeA/RimI_acetyltransf"/>
</dbReference>
<dbReference type="SUPFAM" id="SSF55729">
    <property type="entry name" value="Acyl-CoA N-acyltransferases (Nat)"/>
    <property type="match status" value="1"/>
</dbReference>
<organism evidence="6 7">
    <name type="scientific">Sphingomonas cavernae</name>
    <dbReference type="NCBI Taxonomy" id="2320861"/>
    <lineage>
        <taxon>Bacteria</taxon>
        <taxon>Pseudomonadati</taxon>
        <taxon>Pseudomonadota</taxon>
        <taxon>Alphaproteobacteria</taxon>
        <taxon>Sphingomonadales</taxon>
        <taxon>Sphingomonadaceae</taxon>
        <taxon>Sphingomonas</taxon>
    </lineage>
</organism>
<keyword evidence="3 6" id="KW-0808">Transferase</keyword>
<keyword evidence="4" id="KW-0012">Acyltransferase</keyword>
<dbReference type="PANTHER" id="PTHR43420:SF12">
    <property type="entry name" value="N-ACETYLTRANSFERASE DOMAIN-CONTAINING PROTEIN"/>
    <property type="match status" value="1"/>
</dbReference>
<evidence type="ECO:0000313" key="6">
    <source>
        <dbReference type="EMBL" id="RJF90391.1"/>
    </source>
</evidence>
<dbReference type="CDD" id="cd04301">
    <property type="entry name" value="NAT_SF"/>
    <property type="match status" value="1"/>
</dbReference>
<name>A0A418WK20_9SPHN</name>
<protein>
    <submittedName>
        <fullName evidence="6">Ribosomal-protein-alanine N-acetyltransferase</fullName>
    </submittedName>
</protein>
<evidence type="ECO:0000256" key="2">
    <source>
        <dbReference type="ARBA" id="ARBA00022490"/>
    </source>
</evidence>
<reference evidence="6 7" key="1">
    <citation type="submission" date="2018-09" db="EMBL/GenBank/DDBJ databases">
        <authorList>
            <person name="Zhu H."/>
        </authorList>
    </citation>
    <scope>NUCLEOTIDE SEQUENCE [LARGE SCALE GENOMIC DNA]</scope>
    <source>
        <strain evidence="6 7">K2R01-6</strain>
    </source>
</reference>
<dbReference type="Pfam" id="PF00583">
    <property type="entry name" value="Acetyltransf_1"/>
    <property type="match status" value="1"/>
</dbReference>
<dbReference type="InterPro" id="IPR000182">
    <property type="entry name" value="GNAT_dom"/>
</dbReference>
<dbReference type="EMBL" id="QYUM01000003">
    <property type="protein sequence ID" value="RJF90391.1"/>
    <property type="molecule type" value="Genomic_DNA"/>
</dbReference>
<dbReference type="RefSeq" id="WP_119761552.1">
    <property type="nucleotide sequence ID" value="NZ_QYUM01000003.1"/>
</dbReference>
<dbReference type="OrthoDB" id="9804026at2"/>
<keyword evidence="2" id="KW-0963">Cytoplasm</keyword>
<comment type="caution">
    <text evidence="6">The sequence shown here is derived from an EMBL/GenBank/DDBJ whole genome shotgun (WGS) entry which is preliminary data.</text>
</comment>